<evidence type="ECO:0000313" key="1">
    <source>
        <dbReference type="EMBL" id="WVZ07011.1"/>
    </source>
</evidence>
<protein>
    <submittedName>
        <fullName evidence="1">Uncharacterized protein</fullName>
    </submittedName>
</protein>
<keyword evidence="2" id="KW-1185">Reference proteome</keyword>
<dbReference type="AlphaFoldDB" id="A0AAQ3NDI0"/>
<proteinExistence type="predicted"/>
<gene>
    <name evidence="1" type="ORF">V8G54_020357</name>
</gene>
<organism evidence="1 2">
    <name type="scientific">Vigna mungo</name>
    <name type="common">Black gram</name>
    <name type="synonym">Phaseolus mungo</name>
    <dbReference type="NCBI Taxonomy" id="3915"/>
    <lineage>
        <taxon>Eukaryota</taxon>
        <taxon>Viridiplantae</taxon>
        <taxon>Streptophyta</taxon>
        <taxon>Embryophyta</taxon>
        <taxon>Tracheophyta</taxon>
        <taxon>Spermatophyta</taxon>
        <taxon>Magnoliopsida</taxon>
        <taxon>eudicotyledons</taxon>
        <taxon>Gunneridae</taxon>
        <taxon>Pentapetalae</taxon>
        <taxon>rosids</taxon>
        <taxon>fabids</taxon>
        <taxon>Fabales</taxon>
        <taxon>Fabaceae</taxon>
        <taxon>Papilionoideae</taxon>
        <taxon>50 kb inversion clade</taxon>
        <taxon>NPAAA clade</taxon>
        <taxon>indigoferoid/millettioid clade</taxon>
        <taxon>Phaseoleae</taxon>
        <taxon>Vigna</taxon>
    </lineage>
</organism>
<dbReference type="EMBL" id="CP144695">
    <property type="protein sequence ID" value="WVZ07011.1"/>
    <property type="molecule type" value="Genomic_DNA"/>
</dbReference>
<dbReference type="Proteomes" id="UP001374535">
    <property type="component" value="Chromosome 6"/>
</dbReference>
<name>A0AAQ3NDI0_VIGMU</name>
<accession>A0AAQ3NDI0</accession>
<sequence>MVKCNVEIVKHIDRTDVSNFGLGKTPANRTSISQAHHLRQTMTAEGTAKRKYSPTPSNAFLEKGTRVLAQADENLTKDNNIVTFNQTHKLKAIAAPTCPNSNLNTRIQHVTTWMHRIRAELKIMGKIKLWVWKNRVRGLRIAEPNKAGMSQRAYLRAWRAIIGSCCKRINILSMKIHRIVIGTETKERDITAV</sequence>
<reference evidence="1 2" key="1">
    <citation type="journal article" date="2023" name="Life. Sci Alliance">
        <title>Evolutionary insights into 3D genome organization and epigenetic landscape of Vigna mungo.</title>
        <authorList>
            <person name="Junaid A."/>
            <person name="Singh B."/>
            <person name="Bhatia S."/>
        </authorList>
    </citation>
    <scope>NUCLEOTIDE SEQUENCE [LARGE SCALE GENOMIC DNA]</scope>
    <source>
        <strain evidence="1">Urdbean</strain>
    </source>
</reference>
<evidence type="ECO:0000313" key="2">
    <source>
        <dbReference type="Proteomes" id="UP001374535"/>
    </source>
</evidence>